<reference evidence="4" key="1">
    <citation type="journal article" date="2023" name="Mol. Phylogenet. Evol.">
        <title>Genome-scale phylogeny and comparative genomics of the fungal order Sordariales.</title>
        <authorList>
            <person name="Hensen N."/>
            <person name="Bonometti L."/>
            <person name="Westerberg I."/>
            <person name="Brannstrom I.O."/>
            <person name="Guillou S."/>
            <person name="Cros-Aarteil S."/>
            <person name="Calhoun S."/>
            <person name="Haridas S."/>
            <person name="Kuo A."/>
            <person name="Mondo S."/>
            <person name="Pangilinan J."/>
            <person name="Riley R."/>
            <person name="LaButti K."/>
            <person name="Andreopoulos B."/>
            <person name="Lipzen A."/>
            <person name="Chen C."/>
            <person name="Yan M."/>
            <person name="Daum C."/>
            <person name="Ng V."/>
            <person name="Clum A."/>
            <person name="Steindorff A."/>
            <person name="Ohm R.A."/>
            <person name="Martin F."/>
            <person name="Silar P."/>
            <person name="Natvig D.O."/>
            <person name="Lalanne C."/>
            <person name="Gautier V."/>
            <person name="Ament-Velasquez S.L."/>
            <person name="Kruys A."/>
            <person name="Hutchinson M.I."/>
            <person name="Powell A.J."/>
            <person name="Barry K."/>
            <person name="Miller A.N."/>
            <person name="Grigoriev I.V."/>
            <person name="Debuchy R."/>
            <person name="Gladieux P."/>
            <person name="Hiltunen Thoren M."/>
            <person name="Johannesson H."/>
        </authorList>
    </citation>
    <scope>NUCLEOTIDE SEQUENCE</scope>
    <source>
        <strain evidence="4">CBS 958.72</strain>
    </source>
</reference>
<dbReference type="Proteomes" id="UP001287356">
    <property type="component" value="Unassembled WGS sequence"/>
</dbReference>
<dbReference type="Pfam" id="PF22622">
    <property type="entry name" value="MFE-2_hydrat-2_N"/>
    <property type="match status" value="1"/>
</dbReference>
<evidence type="ECO:0000313" key="4">
    <source>
        <dbReference type="EMBL" id="KAK3382433.1"/>
    </source>
</evidence>
<dbReference type="InterPro" id="IPR032675">
    <property type="entry name" value="LRR_dom_sf"/>
</dbReference>
<dbReference type="InterPro" id="IPR002539">
    <property type="entry name" value="MaoC-like_dom"/>
</dbReference>
<dbReference type="Gene3D" id="3.10.129.10">
    <property type="entry name" value="Hotdog Thioesterase"/>
    <property type="match status" value="2"/>
</dbReference>
<comment type="caution">
    <text evidence="4">The sequence shown here is derived from an EMBL/GenBank/DDBJ whole genome shotgun (WGS) entry which is preliminary data.</text>
</comment>
<dbReference type="GO" id="GO:0006635">
    <property type="term" value="P:fatty acid beta-oxidation"/>
    <property type="evidence" value="ECO:0007669"/>
    <property type="project" value="TreeGrafter"/>
</dbReference>
<dbReference type="SUPFAM" id="SSF54637">
    <property type="entry name" value="Thioesterase/thiol ester dehydrase-isomerase"/>
    <property type="match status" value="2"/>
</dbReference>
<dbReference type="SUPFAM" id="SSF52058">
    <property type="entry name" value="L domain-like"/>
    <property type="match status" value="1"/>
</dbReference>
<evidence type="ECO:0000313" key="5">
    <source>
        <dbReference type="Proteomes" id="UP001287356"/>
    </source>
</evidence>
<keyword evidence="5" id="KW-1185">Reference proteome</keyword>
<dbReference type="CDD" id="cd03448">
    <property type="entry name" value="HDE_HSD"/>
    <property type="match status" value="1"/>
</dbReference>
<dbReference type="GO" id="GO:0005777">
    <property type="term" value="C:peroxisome"/>
    <property type="evidence" value="ECO:0007669"/>
    <property type="project" value="TreeGrafter"/>
</dbReference>
<dbReference type="Gene3D" id="3.80.10.10">
    <property type="entry name" value="Ribonuclease Inhibitor"/>
    <property type="match status" value="2"/>
</dbReference>
<feature type="domain" description="MaoC-like" evidence="2">
    <location>
        <begin position="175"/>
        <end position="288"/>
    </location>
</feature>
<feature type="region of interest" description="Disordered" evidence="1">
    <location>
        <begin position="785"/>
        <end position="824"/>
    </location>
</feature>
<sequence>MPGPGVGFEYPVKEVSWLKRDILLFAQSIGCTADELHFLYELHPNFSVFPTYPIVLRRALAFKQNTQDVVDFYAAEKAVAIPGVPVFDPARVVDGQRHIQFLKPLPTTSAGKRFEARTKVLGVYDKGRPGTVLETQTELVDAGSGDVYTRATTSSFFVGQGNWGGPKGAATQNFAPPKDRKPDAVFEIQTTPETPLLYRLNGDYNPLHATPEPGRKMGFGGVIIHGLFSFNWACHGLLRHFGASDPANMREYQARFASPVRGGDKLAASAWRTGSFDGEWEEVRFEVRVNGVKVCLSNGRAFMKCVGPEKGKSKSPTAASFIRPTRPQDAPQTFVSALQLKYASEVTADQRPIATQKQVIISGKVAEEVGFDKIRRKLAQLSELQIVILDGSRIAYASLPDGQDAEQPIGHICPKVTELDLSHNLLERFETVVDICSELGSLRSLRVNGNRFQNVLEDSKLQSADEVFKGVGELAVDETTLEWHEICHIASKFPSLRTLYSSANQLSRLSPIPPASFASTLVSVRLEFNDFTSLADIAALAAIPSLRNLHLKRNRISAITSSPSDKAPVFTSNLQYIDVSYNQVASWSFVDSLPLSFPGLTALRFSHNPIYENAELDSPDPASSRDNKGSKTDEAYMLLVARLPALQTLNFSAVTPADRADAEMFYLSRIARQLAAVPEADEHTVLSRHRRWAELCELYGEPSVIRHAEVNPNFLEGRLIDVQFYLSTTSQDTSHTPQDLARRDAKIPKSFDLYTVKAIAGKLFGLPPLKLRLIWETGEWDPVAGFDDEAGGSSEEEELEEERERAEEKTNSAPPAEKKGGRWVKREVELKDGPRHFGYCVDGLEVKIRAEMR</sequence>
<dbReference type="InterPro" id="IPR029069">
    <property type="entry name" value="HotDog_dom_sf"/>
</dbReference>
<dbReference type="AlphaFoldDB" id="A0AAE0TWU4"/>
<dbReference type="PANTHER" id="PTHR13078:SF57">
    <property type="entry name" value="DEHYDRATASE, PUTATIVE (AFU_ORTHOLOGUE AFUA_5G00640)-RELATED"/>
    <property type="match status" value="1"/>
</dbReference>
<evidence type="ECO:0000259" key="3">
    <source>
        <dbReference type="Pfam" id="PF22622"/>
    </source>
</evidence>
<reference evidence="4" key="2">
    <citation type="submission" date="2023-06" db="EMBL/GenBank/DDBJ databases">
        <authorList>
            <consortium name="Lawrence Berkeley National Laboratory"/>
            <person name="Haridas S."/>
            <person name="Hensen N."/>
            <person name="Bonometti L."/>
            <person name="Westerberg I."/>
            <person name="Brannstrom I.O."/>
            <person name="Guillou S."/>
            <person name="Cros-Aarteil S."/>
            <person name="Calhoun S."/>
            <person name="Kuo A."/>
            <person name="Mondo S."/>
            <person name="Pangilinan J."/>
            <person name="Riley R."/>
            <person name="Labutti K."/>
            <person name="Andreopoulos B."/>
            <person name="Lipzen A."/>
            <person name="Chen C."/>
            <person name="Yanf M."/>
            <person name="Daum C."/>
            <person name="Ng V."/>
            <person name="Clum A."/>
            <person name="Steindorff A."/>
            <person name="Ohm R."/>
            <person name="Martin F."/>
            <person name="Silar P."/>
            <person name="Natvig D."/>
            <person name="Lalanne C."/>
            <person name="Gautier V."/>
            <person name="Ament-Velasquez S.L."/>
            <person name="Kruys A."/>
            <person name="Hutchinson M.I."/>
            <person name="Powell A.J."/>
            <person name="Barry K."/>
            <person name="Miller A.N."/>
            <person name="Grigoriev I.V."/>
            <person name="Debuchy R."/>
            <person name="Gladieux P."/>
            <person name="Thoren M.H."/>
            <person name="Johannesson H."/>
        </authorList>
    </citation>
    <scope>NUCLEOTIDE SEQUENCE</scope>
    <source>
        <strain evidence="4">CBS 958.72</strain>
    </source>
</reference>
<protein>
    <submittedName>
        <fullName evidence="4">HotDog domain-containing protein</fullName>
    </submittedName>
</protein>
<dbReference type="Pfam" id="PF01575">
    <property type="entry name" value="MaoC_dehydratas"/>
    <property type="match status" value="1"/>
</dbReference>
<accession>A0AAE0TWU4</accession>
<dbReference type="PANTHER" id="PTHR13078">
    <property type="entry name" value="PEROXISOMAL MULTIFUNCTIONAL ENZYME TYPE 2-RELATED"/>
    <property type="match status" value="1"/>
</dbReference>
<dbReference type="EMBL" id="JAULSN010000001">
    <property type="protein sequence ID" value="KAK3382433.1"/>
    <property type="molecule type" value="Genomic_DNA"/>
</dbReference>
<dbReference type="GO" id="GO:0003857">
    <property type="term" value="F:(3S)-3-hydroxyacyl-CoA dehydrogenase (NAD+) activity"/>
    <property type="evidence" value="ECO:0007669"/>
    <property type="project" value="TreeGrafter"/>
</dbReference>
<evidence type="ECO:0000256" key="1">
    <source>
        <dbReference type="SAM" id="MobiDB-lite"/>
    </source>
</evidence>
<organism evidence="4 5">
    <name type="scientific">Lasiosphaeria ovina</name>
    <dbReference type="NCBI Taxonomy" id="92902"/>
    <lineage>
        <taxon>Eukaryota</taxon>
        <taxon>Fungi</taxon>
        <taxon>Dikarya</taxon>
        <taxon>Ascomycota</taxon>
        <taxon>Pezizomycotina</taxon>
        <taxon>Sordariomycetes</taxon>
        <taxon>Sordariomycetidae</taxon>
        <taxon>Sordariales</taxon>
        <taxon>Lasiosphaeriaceae</taxon>
        <taxon>Lasiosphaeria</taxon>
    </lineage>
</organism>
<gene>
    <name evidence="4" type="ORF">B0T24DRAFT_645189</name>
</gene>
<feature type="domain" description="Peroxisomal multifunctional enzyme type 2-like N-terminal" evidence="3">
    <location>
        <begin position="19"/>
        <end position="159"/>
    </location>
</feature>
<dbReference type="GO" id="GO:0004300">
    <property type="term" value="F:enoyl-CoA hydratase activity"/>
    <property type="evidence" value="ECO:0007669"/>
    <property type="project" value="TreeGrafter"/>
</dbReference>
<feature type="compositionally biased region" description="Basic and acidic residues" evidence="1">
    <location>
        <begin position="802"/>
        <end position="824"/>
    </location>
</feature>
<proteinExistence type="predicted"/>
<dbReference type="GO" id="GO:0044594">
    <property type="term" value="F:17-beta-hydroxysteroid dehydrogenase (NAD+) activity"/>
    <property type="evidence" value="ECO:0007669"/>
    <property type="project" value="TreeGrafter"/>
</dbReference>
<dbReference type="InterPro" id="IPR054357">
    <property type="entry name" value="MFE-2_N"/>
</dbReference>
<name>A0AAE0TWU4_9PEZI</name>
<evidence type="ECO:0000259" key="2">
    <source>
        <dbReference type="Pfam" id="PF01575"/>
    </source>
</evidence>
<feature type="compositionally biased region" description="Acidic residues" evidence="1">
    <location>
        <begin position="786"/>
        <end position="801"/>
    </location>
</feature>